<reference evidence="3 4" key="1">
    <citation type="submission" date="2019-03" db="EMBL/GenBank/DDBJ databases">
        <title>First draft genome of Liparis tanakae, snailfish: a comprehensive survey of snailfish specific genes.</title>
        <authorList>
            <person name="Kim W."/>
            <person name="Song I."/>
            <person name="Jeong J.-H."/>
            <person name="Kim D."/>
            <person name="Kim S."/>
            <person name="Ryu S."/>
            <person name="Song J.Y."/>
            <person name="Lee S.K."/>
        </authorList>
    </citation>
    <scope>NUCLEOTIDE SEQUENCE [LARGE SCALE GENOMIC DNA]</scope>
    <source>
        <tissue evidence="3">Muscle</tissue>
    </source>
</reference>
<dbReference type="EMBL" id="SRLO01000530">
    <property type="protein sequence ID" value="TNN52985.1"/>
    <property type="molecule type" value="Genomic_DNA"/>
</dbReference>
<organism evidence="3 4">
    <name type="scientific">Liparis tanakae</name>
    <name type="common">Tanaka's snailfish</name>
    <dbReference type="NCBI Taxonomy" id="230148"/>
    <lineage>
        <taxon>Eukaryota</taxon>
        <taxon>Metazoa</taxon>
        <taxon>Chordata</taxon>
        <taxon>Craniata</taxon>
        <taxon>Vertebrata</taxon>
        <taxon>Euteleostomi</taxon>
        <taxon>Actinopterygii</taxon>
        <taxon>Neopterygii</taxon>
        <taxon>Teleostei</taxon>
        <taxon>Neoteleostei</taxon>
        <taxon>Acanthomorphata</taxon>
        <taxon>Eupercaria</taxon>
        <taxon>Perciformes</taxon>
        <taxon>Cottioidei</taxon>
        <taxon>Cottales</taxon>
        <taxon>Liparidae</taxon>
        <taxon>Liparis</taxon>
    </lineage>
</organism>
<proteinExistence type="predicted"/>
<evidence type="ECO:0000313" key="3">
    <source>
        <dbReference type="EMBL" id="TNN52985.1"/>
    </source>
</evidence>
<accession>A0A4Z2GIE1</accession>
<evidence type="ECO:0000313" key="4">
    <source>
        <dbReference type="Proteomes" id="UP000314294"/>
    </source>
</evidence>
<evidence type="ECO:0000256" key="2">
    <source>
        <dbReference type="SAM" id="Phobius"/>
    </source>
</evidence>
<feature type="compositionally biased region" description="Basic and acidic residues" evidence="1">
    <location>
        <begin position="199"/>
        <end position="211"/>
    </location>
</feature>
<keyword evidence="2" id="KW-0472">Membrane</keyword>
<protein>
    <submittedName>
        <fullName evidence="3">Uncharacterized protein</fullName>
    </submittedName>
</protein>
<keyword evidence="2" id="KW-0812">Transmembrane</keyword>
<feature type="transmembrane region" description="Helical" evidence="2">
    <location>
        <begin position="45"/>
        <end position="71"/>
    </location>
</feature>
<gene>
    <name evidence="3" type="ORF">EYF80_036784</name>
</gene>
<keyword evidence="2" id="KW-1133">Transmembrane helix</keyword>
<name>A0A4Z2GIE1_9TELE</name>
<evidence type="ECO:0000256" key="1">
    <source>
        <dbReference type="SAM" id="MobiDB-lite"/>
    </source>
</evidence>
<sequence length="233" mass="24823">MEEEGGRAGDEGRAGHEDHGGAVSFGGLEGEGQLGPGLALAQDDFLLLLLLLLTVLVQLHALLVNLSLLLYNAQLLLGLSKANGRQKEQVRVGHNKHCCTNESDVDFSRHRSRVRLIPTESRAKAVRYKVDHGTLTVQDRVTGSGKAAGRLRNTVSAASSSWSSTVTSVGHFWFIGRKIVTHRGHSPSNAGAHGLDAGEGPRPDVRGREQVLEPVGPRGFDPTNLGGGQNPPD</sequence>
<keyword evidence="4" id="KW-1185">Reference proteome</keyword>
<feature type="compositionally biased region" description="Basic and acidic residues" evidence="1">
    <location>
        <begin position="1"/>
        <end position="20"/>
    </location>
</feature>
<dbReference type="Proteomes" id="UP000314294">
    <property type="component" value="Unassembled WGS sequence"/>
</dbReference>
<feature type="region of interest" description="Disordered" evidence="1">
    <location>
        <begin position="185"/>
        <end position="233"/>
    </location>
</feature>
<feature type="region of interest" description="Disordered" evidence="1">
    <location>
        <begin position="1"/>
        <end position="26"/>
    </location>
</feature>
<dbReference type="AlphaFoldDB" id="A0A4Z2GIE1"/>
<comment type="caution">
    <text evidence="3">The sequence shown here is derived from an EMBL/GenBank/DDBJ whole genome shotgun (WGS) entry which is preliminary data.</text>
</comment>